<feature type="domain" description="Integrase catalytic" evidence="19">
    <location>
        <begin position="581"/>
        <end position="738"/>
    </location>
</feature>
<dbReference type="Proteomes" id="UP001610728">
    <property type="component" value="Unassembled WGS sequence"/>
</dbReference>
<evidence type="ECO:0000256" key="8">
    <source>
        <dbReference type="ARBA" id="ARBA00022750"/>
    </source>
</evidence>
<evidence type="ECO:0000256" key="10">
    <source>
        <dbReference type="ARBA" id="ARBA00022801"/>
    </source>
</evidence>
<dbReference type="InterPro" id="IPR056924">
    <property type="entry name" value="SH3_Tf2-1"/>
</dbReference>
<reference evidence="20 21" key="1">
    <citation type="submission" date="2020-05" db="EMBL/GenBank/DDBJ databases">
        <title>Ceratocystis lukuohia genome.</title>
        <authorList>
            <person name="Harrington T.C."/>
            <person name="Kim K."/>
            <person name="Mayers C.G."/>
        </authorList>
    </citation>
    <scope>NUCLEOTIDE SEQUENCE [LARGE SCALE GENOMIC DNA]</scope>
    <source>
        <strain evidence="20 21">C4212</strain>
    </source>
</reference>
<dbReference type="InterPro" id="IPR043502">
    <property type="entry name" value="DNA/RNA_pol_sf"/>
</dbReference>
<evidence type="ECO:0000256" key="2">
    <source>
        <dbReference type="ARBA" id="ARBA00011353"/>
    </source>
</evidence>
<evidence type="ECO:0000256" key="18">
    <source>
        <dbReference type="ARBA" id="ARBA00023172"/>
    </source>
</evidence>
<keyword evidence="9" id="KW-0255">Endonuclease</keyword>
<dbReference type="Gene3D" id="3.30.70.270">
    <property type="match status" value="1"/>
</dbReference>
<dbReference type="RefSeq" id="XP_070859689.1">
    <property type="nucleotide sequence ID" value="XM_071001837.1"/>
</dbReference>
<dbReference type="InterPro" id="IPR041373">
    <property type="entry name" value="RT_RNaseH"/>
</dbReference>
<dbReference type="CDD" id="cd09274">
    <property type="entry name" value="RNase_HI_RT_Ty3"/>
    <property type="match status" value="1"/>
</dbReference>
<dbReference type="Gene3D" id="1.10.340.70">
    <property type="match status" value="1"/>
</dbReference>
<keyword evidence="3" id="KW-0645">Protease</keyword>
<dbReference type="InterPro" id="IPR041588">
    <property type="entry name" value="Integrase_H2C2"/>
</dbReference>
<dbReference type="Pfam" id="PF24626">
    <property type="entry name" value="SH3_Tf2-1"/>
    <property type="match status" value="1"/>
</dbReference>
<dbReference type="SUPFAM" id="SSF56672">
    <property type="entry name" value="DNA/RNA polymerases"/>
    <property type="match status" value="1"/>
</dbReference>
<keyword evidence="11" id="KW-0460">Magnesium</keyword>
<evidence type="ECO:0000256" key="15">
    <source>
        <dbReference type="ARBA" id="ARBA00022932"/>
    </source>
</evidence>
<dbReference type="EMBL" id="JABSNW010000003">
    <property type="protein sequence ID" value="KAL2888509.1"/>
    <property type="molecule type" value="Genomic_DNA"/>
</dbReference>
<comment type="subunit">
    <text evidence="2">Component of the NuA4 histone acetyltransferase complex.</text>
</comment>
<keyword evidence="5" id="KW-0548">Nucleotidyltransferase</keyword>
<protein>
    <submittedName>
        <fullName evidence="20">Retrovirus polyprotein</fullName>
    </submittedName>
</protein>
<evidence type="ECO:0000256" key="6">
    <source>
        <dbReference type="ARBA" id="ARBA00022722"/>
    </source>
</evidence>
<keyword evidence="4" id="KW-0808">Transferase</keyword>
<keyword evidence="8" id="KW-0064">Aspartyl protease</keyword>
<keyword evidence="12" id="KW-0694">RNA-binding</keyword>
<keyword evidence="21" id="KW-1185">Reference proteome</keyword>
<name>A0ABR4MJP9_9PEZI</name>
<keyword evidence="6" id="KW-0540">Nuclease</keyword>
<keyword evidence="16" id="KW-0238">DNA-binding</keyword>
<evidence type="ECO:0000256" key="3">
    <source>
        <dbReference type="ARBA" id="ARBA00022670"/>
    </source>
</evidence>
<keyword evidence="15" id="KW-0239">DNA-directed DNA polymerase</keyword>
<evidence type="ECO:0000256" key="7">
    <source>
        <dbReference type="ARBA" id="ARBA00022723"/>
    </source>
</evidence>
<evidence type="ECO:0000256" key="13">
    <source>
        <dbReference type="ARBA" id="ARBA00022908"/>
    </source>
</evidence>
<dbReference type="PANTHER" id="PTHR37984:SF5">
    <property type="entry name" value="PROTEIN NYNRIN-LIKE"/>
    <property type="match status" value="1"/>
</dbReference>
<sequence length="967" mass="110461">MGTVTQVSAAVYSAMVKQVKKNGRESSIFVASLEDINKALQKKKEPTPDQVKAALPKQYADLWEAFAHAGERLPPHKPGLDTKLEIEPGKEAPWGPLYQMSRDELLVLRKTLTELVEKGFIRTSSSPAGAPVLFARKPGGGLRFCVDYRALNAVLKRDRYPIPLIQETLRVIAANGPSIFQRYINHVLREFLDDFASAYIDDIIIYSKVTAGEGVSMDPEKTEAIREWKPPTTVKGVRGFLGFANYYRDFIRDFSTLAAPLVKLTKKDEPFVWSSEVEESFQTLKSAFQDDKMLGNWDSEEQTWLETDASGVGIGAMNAAEQNYGIHDKELLAVIEATRKWRGEVRSLKEFTLIVDHKNLEYFRTKRILSERQVRWMQHMEELPPFTTIHRPGRLAVVPDALSRKDEFDDLKEREQSRTQWLWKEEWEPKPEVRIQVQDSRGPFETDSDLKELWQQALQDDEDYEKIAQHVQNRQQFPASLVPPRSAQVAECEIQGGVVKHRHAIWVPNCEQLRGILLQKHHNDPISGHGGRDATAAALRRQFFWPGLDNDVKRLVRNCDWCGRTKPWREKLHGLLKPLPIPNQPWQGISMDFMTHLPGETENLLVVTCRLTGNVILVPLVDIETETVIKAVITHVYAHHGTPRWIVSDRGQQWVSEMWKRLREVLGIERKLSTAYHPQTDGGTERANQEVLFYLRTRIAMDQEDWPEWIPLAQLSVNNRPQPRRHGVSPFFLTHGYNIVPVQIEGIDKSAEGSRMAKAEEVVVKLGELNEWAQVVAADMQQNMEVQANRHRSPAPIFKPGDSAWLKMKNMQMGRPSKKLDWLNAKYKVVRQVSPLTYELDVPGKIHKVFHVDLLRPAAKDPWPGQNREAEVAVKPIISEEGHELWEVDEILCAVGTGSARKVWVKWTGFGKPTAEPIDVILETNLQAMDRWEAKWGPIMENDGPKETYLTKSGNLRAKWARLPDAT</sequence>
<evidence type="ECO:0000256" key="5">
    <source>
        <dbReference type="ARBA" id="ARBA00022695"/>
    </source>
</evidence>
<keyword evidence="7" id="KW-0479">Metal-binding</keyword>
<evidence type="ECO:0000256" key="17">
    <source>
        <dbReference type="ARBA" id="ARBA00023128"/>
    </source>
</evidence>
<dbReference type="PROSITE" id="PS50994">
    <property type="entry name" value="INTEGRASE"/>
    <property type="match status" value="1"/>
</dbReference>
<keyword evidence="13" id="KW-0229">DNA integration</keyword>
<organism evidence="20 21">
    <name type="scientific">Ceratocystis lukuohia</name>
    <dbReference type="NCBI Taxonomy" id="2019550"/>
    <lineage>
        <taxon>Eukaryota</taxon>
        <taxon>Fungi</taxon>
        <taxon>Dikarya</taxon>
        <taxon>Ascomycota</taxon>
        <taxon>Pezizomycotina</taxon>
        <taxon>Sordariomycetes</taxon>
        <taxon>Hypocreomycetidae</taxon>
        <taxon>Microascales</taxon>
        <taxon>Ceratocystidaceae</taxon>
        <taxon>Ceratocystis</taxon>
    </lineage>
</organism>
<dbReference type="InterPro" id="IPR043128">
    <property type="entry name" value="Rev_trsase/Diguanyl_cyclase"/>
</dbReference>
<evidence type="ECO:0000256" key="14">
    <source>
        <dbReference type="ARBA" id="ARBA00022918"/>
    </source>
</evidence>
<dbReference type="SUPFAM" id="SSF54160">
    <property type="entry name" value="Chromo domain-like"/>
    <property type="match status" value="1"/>
</dbReference>
<dbReference type="Gene3D" id="3.30.420.10">
    <property type="entry name" value="Ribonuclease H-like superfamily/Ribonuclease H"/>
    <property type="match status" value="1"/>
</dbReference>
<keyword evidence="17" id="KW-0496">Mitochondrion</keyword>
<dbReference type="InterPro" id="IPR001584">
    <property type="entry name" value="Integrase_cat-core"/>
</dbReference>
<evidence type="ECO:0000256" key="12">
    <source>
        <dbReference type="ARBA" id="ARBA00022884"/>
    </source>
</evidence>
<dbReference type="GeneID" id="98116827"/>
<evidence type="ECO:0000313" key="21">
    <source>
        <dbReference type="Proteomes" id="UP001610728"/>
    </source>
</evidence>
<keyword evidence="14" id="KW-0695">RNA-directed DNA polymerase</keyword>
<proteinExistence type="predicted"/>
<evidence type="ECO:0000256" key="11">
    <source>
        <dbReference type="ARBA" id="ARBA00022842"/>
    </source>
</evidence>
<gene>
    <name evidence="20" type="ORF">HOO65_030010</name>
</gene>
<dbReference type="Pfam" id="PF17917">
    <property type="entry name" value="RT_RNaseH"/>
    <property type="match status" value="1"/>
</dbReference>
<dbReference type="PANTHER" id="PTHR37984">
    <property type="entry name" value="PROTEIN CBG26694"/>
    <property type="match status" value="1"/>
</dbReference>
<keyword evidence="18" id="KW-0233">DNA recombination</keyword>
<dbReference type="InterPro" id="IPR012337">
    <property type="entry name" value="RNaseH-like_sf"/>
</dbReference>
<comment type="caution">
    <text evidence="20">The sequence shown here is derived from an EMBL/GenBank/DDBJ whole genome shotgun (WGS) entry which is preliminary data.</text>
</comment>
<evidence type="ECO:0000259" key="19">
    <source>
        <dbReference type="PROSITE" id="PS50994"/>
    </source>
</evidence>
<evidence type="ECO:0000313" key="20">
    <source>
        <dbReference type="EMBL" id="KAL2888509.1"/>
    </source>
</evidence>
<evidence type="ECO:0000256" key="4">
    <source>
        <dbReference type="ARBA" id="ARBA00022679"/>
    </source>
</evidence>
<dbReference type="InterPro" id="IPR036397">
    <property type="entry name" value="RNaseH_sf"/>
</dbReference>
<evidence type="ECO:0000256" key="16">
    <source>
        <dbReference type="ARBA" id="ARBA00023125"/>
    </source>
</evidence>
<evidence type="ECO:0000256" key="9">
    <source>
        <dbReference type="ARBA" id="ARBA00022759"/>
    </source>
</evidence>
<dbReference type="InterPro" id="IPR016197">
    <property type="entry name" value="Chromo-like_dom_sf"/>
</dbReference>
<dbReference type="Gene3D" id="3.10.10.10">
    <property type="entry name" value="HIV Type 1 Reverse Transcriptase, subunit A, domain 1"/>
    <property type="match status" value="1"/>
</dbReference>
<accession>A0ABR4MJP9</accession>
<dbReference type="InterPro" id="IPR050951">
    <property type="entry name" value="Retrovirus_Pol_polyprotein"/>
</dbReference>
<dbReference type="SUPFAM" id="SSF53098">
    <property type="entry name" value="Ribonuclease H-like"/>
    <property type="match status" value="1"/>
</dbReference>
<dbReference type="Pfam" id="PF17921">
    <property type="entry name" value="Integrase_H2C2"/>
    <property type="match status" value="1"/>
</dbReference>
<keyword evidence="10" id="KW-0378">Hydrolase</keyword>
<dbReference type="CDD" id="cd01647">
    <property type="entry name" value="RT_LTR"/>
    <property type="match status" value="1"/>
</dbReference>
<comment type="subcellular location">
    <subcellularLocation>
        <location evidence="1">Mitochondrion</location>
    </subcellularLocation>
</comment>
<evidence type="ECO:0000256" key="1">
    <source>
        <dbReference type="ARBA" id="ARBA00004173"/>
    </source>
</evidence>